<evidence type="ECO:0000256" key="3">
    <source>
        <dbReference type="ARBA" id="ARBA00022692"/>
    </source>
</evidence>
<dbReference type="Gene3D" id="1.20.1560.10">
    <property type="entry name" value="ABC transporter type 1, transmembrane domain"/>
    <property type="match status" value="1"/>
</dbReference>
<dbReference type="SMART" id="SM00382">
    <property type="entry name" value="AAA"/>
    <property type="match status" value="1"/>
</dbReference>
<accession>A0AA96V077</accession>
<keyword evidence="6 9" id="KW-1133">Transmembrane helix</keyword>
<feature type="transmembrane region" description="Helical" evidence="9">
    <location>
        <begin position="92"/>
        <end position="117"/>
    </location>
</feature>
<dbReference type="PROSITE" id="PS50893">
    <property type="entry name" value="ABC_TRANSPORTER_2"/>
    <property type="match status" value="1"/>
</dbReference>
<dbReference type="SUPFAM" id="SSF52540">
    <property type="entry name" value="P-loop containing nucleoside triphosphate hydrolases"/>
    <property type="match status" value="1"/>
</dbReference>
<dbReference type="EMBL" id="CP131059">
    <property type="protein sequence ID" value="WNY23936.1"/>
    <property type="molecule type" value="Genomic_DNA"/>
</dbReference>
<keyword evidence="7 9" id="KW-0472">Membrane</keyword>
<dbReference type="CDD" id="cd07346">
    <property type="entry name" value="ABC_6TM_exporters"/>
    <property type="match status" value="1"/>
</dbReference>
<feature type="transmembrane region" description="Helical" evidence="9">
    <location>
        <begin position="192"/>
        <end position="211"/>
    </location>
</feature>
<dbReference type="FunFam" id="3.40.50.300:FF:000287">
    <property type="entry name" value="Multidrug ABC transporter ATP-binding protein"/>
    <property type="match status" value="1"/>
</dbReference>
<dbReference type="InterPro" id="IPR039421">
    <property type="entry name" value="Type_1_exporter"/>
</dbReference>
<comment type="subcellular location">
    <subcellularLocation>
        <location evidence="1">Membrane</location>
        <topology evidence="1">Multi-pass membrane protein</topology>
    </subcellularLocation>
</comment>
<dbReference type="GO" id="GO:0016020">
    <property type="term" value="C:membrane"/>
    <property type="evidence" value="ECO:0007669"/>
    <property type="project" value="UniProtKB-SubCell"/>
</dbReference>
<dbReference type="InterPro" id="IPR036640">
    <property type="entry name" value="ABC1_TM_sf"/>
</dbReference>
<evidence type="ECO:0000259" key="11">
    <source>
        <dbReference type="PROSITE" id="PS50929"/>
    </source>
</evidence>
<feature type="domain" description="ABC transporter" evidence="10">
    <location>
        <begin position="374"/>
        <end position="610"/>
    </location>
</feature>
<organism evidence="12 13">
    <name type="scientific">Methanimicrococcus hongohii</name>
    <dbReference type="NCBI Taxonomy" id="3028295"/>
    <lineage>
        <taxon>Archaea</taxon>
        <taxon>Methanobacteriati</taxon>
        <taxon>Methanobacteriota</taxon>
        <taxon>Stenosarchaea group</taxon>
        <taxon>Methanomicrobia</taxon>
        <taxon>Methanosarcinales</taxon>
        <taxon>Methanosarcinaceae</taxon>
        <taxon>Methanimicrococcus</taxon>
    </lineage>
</organism>
<feature type="transmembrane region" description="Helical" evidence="9">
    <location>
        <begin position="279"/>
        <end position="301"/>
    </location>
</feature>
<keyword evidence="13" id="KW-1185">Reference proteome</keyword>
<evidence type="ECO:0000256" key="1">
    <source>
        <dbReference type="ARBA" id="ARBA00004141"/>
    </source>
</evidence>
<protein>
    <submittedName>
        <fullName evidence="12">Vitamin B12 import ATP-binding protein BtuD</fullName>
    </submittedName>
</protein>
<dbReference type="GO" id="GO:0005524">
    <property type="term" value="F:ATP binding"/>
    <property type="evidence" value="ECO:0007669"/>
    <property type="project" value="UniProtKB-KW"/>
</dbReference>
<evidence type="ECO:0000313" key="13">
    <source>
        <dbReference type="Proteomes" id="UP001302978"/>
    </source>
</evidence>
<dbReference type="InterPro" id="IPR011527">
    <property type="entry name" value="ABC1_TM_dom"/>
</dbReference>
<sequence>MSRNYYENQDSFFQKNDSEQLSEDTKTVKKGRARLFEIAFYKKWYMLASAILSIISVACSFIPYIILYLVLKEILPHLSDLSQIDGSLLMTYIVYIVIAILLTVVTMFVSLMCSHLAAFQTLYHLKIDFAAKLATLPLGYFNQNATGKLRKVMDENIEGIELFIAHHFPDLVGSFTAPIVLVLLLLYFDWRVGLICLVPIILAYAIQAISFGGKNKVMYLKTYQDALEDMNVSAVEYVRGISVIKIFNQTVYSFKKFHDSIMNYTKFCIQYTYMCRAPMTAFVTILNNISFFIIPVGIWWVTRTTDYTAFALTFIFYLIFSASVVSPFMKLMYVSNKGDVIIDGINRMDETFNTPSVKEPANPVKPNRVIGRSIRFENVSFSYTEDPNHNALTDVSFIAEEGQITALVGKSGSGKSMIAHLIPRFWDVAGGAIYVGDTDIRDLKTDDLMDMVSFVFQDVFLFKQTVYENIRIGKPDATDEEVQAAARAAQCDDFIRNLPSGYDTVINSQGIHLSGGERQRIAIARAILKNSPIIVLDEATAFADPENEYKIQEAFKELVKEKTVIMIAHRLPTIRSAHQIIVMDDGKIAESGTHDDLIQKNGAYKKMWDAYNATLTWRISGTNSDTEKANKTNTKEDKTNTKENKTNTKESKTNAKGSVI</sequence>
<dbReference type="InterPro" id="IPR003593">
    <property type="entry name" value="AAA+_ATPase"/>
</dbReference>
<dbReference type="KEGG" id="mehf:MmiHf6_12600"/>
<feature type="domain" description="ABC transmembrane type-1" evidence="11">
    <location>
        <begin position="47"/>
        <end position="320"/>
    </location>
</feature>
<feature type="compositionally biased region" description="Basic and acidic residues" evidence="8">
    <location>
        <begin position="625"/>
        <end position="653"/>
    </location>
</feature>
<evidence type="ECO:0000256" key="6">
    <source>
        <dbReference type="ARBA" id="ARBA00022989"/>
    </source>
</evidence>
<proteinExistence type="predicted"/>
<keyword evidence="5 12" id="KW-0067">ATP-binding</keyword>
<dbReference type="PANTHER" id="PTHR43394:SF1">
    <property type="entry name" value="ATP-BINDING CASSETTE SUB-FAMILY B MEMBER 10, MITOCHONDRIAL"/>
    <property type="match status" value="1"/>
</dbReference>
<keyword evidence="2" id="KW-0813">Transport</keyword>
<dbReference type="GO" id="GO:0015421">
    <property type="term" value="F:ABC-type oligopeptide transporter activity"/>
    <property type="evidence" value="ECO:0007669"/>
    <property type="project" value="TreeGrafter"/>
</dbReference>
<dbReference type="GO" id="GO:0016887">
    <property type="term" value="F:ATP hydrolysis activity"/>
    <property type="evidence" value="ECO:0007669"/>
    <property type="project" value="InterPro"/>
</dbReference>
<evidence type="ECO:0000259" key="10">
    <source>
        <dbReference type="PROSITE" id="PS50893"/>
    </source>
</evidence>
<dbReference type="PROSITE" id="PS00211">
    <property type="entry name" value="ABC_TRANSPORTER_1"/>
    <property type="match status" value="1"/>
</dbReference>
<dbReference type="Proteomes" id="UP001302978">
    <property type="component" value="Chromosome"/>
</dbReference>
<dbReference type="PANTHER" id="PTHR43394">
    <property type="entry name" value="ATP-DEPENDENT PERMEASE MDL1, MITOCHONDRIAL"/>
    <property type="match status" value="1"/>
</dbReference>
<evidence type="ECO:0000256" key="5">
    <source>
        <dbReference type="ARBA" id="ARBA00022840"/>
    </source>
</evidence>
<dbReference type="InterPro" id="IPR003439">
    <property type="entry name" value="ABC_transporter-like_ATP-bd"/>
</dbReference>
<dbReference type="AlphaFoldDB" id="A0AA96V077"/>
<evidence type="ECO:0000256" key="9">
    <source>
        <dbReference type="SAM" id="Phobius"/>
    </source>
</evidence>
<gene>
    <name evidence="12" type="primary">btuD_7</name>
    <name evidence="12" type="ORF">MmiHf6_12600</name>
</gene>
<evidence type="ECO:0000256" key="7">
    <source>
        <dbReference type="ARBA" id="ARBA00023136"/>
    </source>
</evidence>
<dbReference type="Pfam" id="PF00664">
    <property type="entry name" value="ABC_membrane"/>
    <property type="match status" value="1"/>
</dbReference>
<dbReference type="Gene3D" id="3.40.50.300">
    <property type="entry name" value="P-loop containing nucleotide triphosphate hydrolases"/>
    <property type="match status" value="1"/>
</dbReference>
<dbReference type="Pfam" id="PF00005">
    <property type="entry name" value="ABC_tran"/>
    <property type="match status" value="1"/>
</dbReference>
<evidence type="ECO:0000256" key="2">
    <source>
        <dbReference type="ARBA" id="ARBA00022448"/>
    </source>
</evidence>
<reference evidence="12 13" key="1">
    <citation type="submission" date="2023-07" db="EMBL/GenBank/DDBJ databases">
        <title>Closed genoem sequence of Methanomicrococcus sp. Hf6.</title>
        <authorList>
            <person name="Poehlein A."/>
            <person name="Protasov E."/>
            <person name="Platt K."/>
            <person name="Reeh H."/>
            <person name="Daniel R."/>
            <person name="Brune A."/>
        </authorList>
    </citation>
    <scope>NUCLEOTIDE SEQUENCE [LARGE SCALE GENOMIC DNA]</scope>
    <source>
        <strain evidence="12 13">Hf6</strain>
    </source>
</reference>
<keyword evidence="3 9" id="KW-0812">Transmembrane</keyword>
<feature type="region of interest" description="Disordered" evidence="8">
    <location>
        <begin position="623"/>
        <end position="660"/>
    </location>
</feature>
<feature type="transmembrane region" description="Helical" evidence="9">
    <location>
        <begin position="307"/>
        <end position="328"/>
    </location>
</feature>
<evidence type="ECO:0000256" key="8">
    <source>
        <dbReference type="SAM" id="MobiDB-lite"/>
    </source>
</evidence>
<name>A0AA96V077_9EURY</name>
<dbReference type="InterPro" id="IPR027417">
    <property type="entry name" value="P-loop_NTPase"/>
</dbReference>
<evidence type="ECO:0000256" key="4">
    <source>
        <dbReference type="ARBA" id="ARBA00022741"/>
    </source>
</evidence>
<dbReference type="PROSITE" id="PS50929">
    <property type="entry name" value="ABC_TM1F"/>
    <property type="match status" value="1"/>
</dbReference>
<feature type="transmembrane region" description="Helical" evidence="9">
    <location>
        <begin position="162"/>
        <end position="186"/>
    </location>
</feature>
<dbReference type="SUPFAM" id="SSF90123">
    <property type="entry name" value="ABC transporter transmembrane region"/>
    <property type="match status" value="1"/>
</dbReference>
<keyword evidence="4" id="KW-0547">Nucleotide-binding</keyword>
<evidence type="ECO:0000313" key="12">
    <source>
        <dbReference type="EMBL" id="WNY23936.1"/>
    </source>
</evidence>
<feature type="transmembrane region" description="Helical" evidence="9">
    <location>
        <begin position="44"/>
        <end position="71"/>
    </location>
</feature>
<dbReference type="InterPro" id="IPR017871">
    <property type="entry name" value="ABC_transporter-like_CS"/>
</dbReference>